<accession>A0AAD5RVI0</accession>
<proteinExistence type="inferred from homology"/>
<dbReference type="InterPro" id="IPR052337">
    <property type="entry name" value="SAT4-like"/>
</dbReference>
<evidence type="ECO:0000256" key="5">
    <source>
        <dbReference type="ARBA" id="ARBA00038359"/>
    </source>
</evidence>
<dbReference type="AlphaFoldDB" id="A0AAD5RVI0"/>
<keyword evidence="4 7" id="KW-0472">Membrane</keyword>
<comment type="similarity">
    <text evidence="5">Belongs to the SAT4 family.</text>
</comment>
<feature type="transmembrane region" description="Helical" evidence="7">
    <location>
        <begin position="73"/>
        <end position="90"/>
    </location>
</feature>
<evidence type="ECO:0000313" key="9">
    <source>
        <dbReference type="EMBL" id="KAJ2904043.1"/>
    </source>
</evidence>
<evidence type="ECO:0000256" key="7">
    <source>
        <dbReference type="SAM" id="Phobius"/>
    </source>
</evidence>
<keyword evidence="2 7" id="KW-0812">Transmembrane</keyword>
<dbReference type="EMBL" id="JAKWBI020000064">
    <property type="protein sequence ID" value="KAJ2904043.1"/>
    <property type="molecule type" value="Genomic_DNA"/>
</dbReference>
<evidence type="ECO:0000313" key="10">
    <source>
        <dbReference type="Proteomes" id="UP001201980"/>
    </source>
</evidence>
<dbReference type="Proteomes" id="UP001201980">
    <property type="component" value="Unassembled WGS sequence"/>
</dbReference>
<organism evidence="9 10">
    <name type="scientific">Zalerion maritima</name>
    <dbReference type="NCBI Taxonomy" id="339359"/>
    <lineage>
        <taxon>Eukaryota</taxon>
        <taxon>Fungi</taxon>
        <taxon>Dikarya</taxon>
        <taxon>Ascomycota</taxon>
        <taxon>Pezizomycotina</taxon>
        <taxon>Sordariomycetes</taxon>
        <taxon>Lulworthiomycetidae</taxon>
        <taxon>Lulworthiales</taxon>
        <taxon>Lulworthiaceae</taxon>
        <taxon>Zalerion</taxon>
    </lineage>
</organism>
<dbReference type="PANTHER" id="PTHR33048">
    <property type="entry name" value="PTH11-LIKE INTEGRAL MEMBRANE PROTEIN (AFU_ORTHOLOGUE AFUA_5G11245)"/>
    <property type="match status" value="1"/>
</dbReference>
<keyword evidence="3 7" id="KW-1133">Transmembrane helix</keyword>
<feature type="transmembrane region" description="Helical" evidence="7">
    <location>
        <begin position="192"/>
        <end position="210"/>
    </location>
</feature>
<evidence type="ECO:0000256" key="3">
    <source>
        <dbReference type="ARBA" id="ARBA00022989"/>
    </source>
</evidence>
<sequence length="365" mass="39806">MDHSAENHVHPDSTTSSTTGTAIRASVWTLIAIAGVFLTVLLFCLALDINIAVSAGFGSLMSLLGHTAESDVILLNHLAVTLGFISSAWAKTSFILQLLPCANDYRWLKVTLWGLFGAINIVLTVTSIIPWIMCYPSEKAWKPWLEGSCDPKRSFWSFAMIVSIMCSFFDILLVTLPIRVVRITEIPVREKIGVFIAMGFGVIAIVASFMKATYTGDPEAFITSKAARHVIWSVTEIVATIIATSIPVLRLLVGPKTKESISDDDNPCLSSAGGSKRRSYTTRNNKGMSGSRHVRSRSAQIFKPGLRINTDFEGQRGKAAIVSVKTLTSAESPDEFWSADTDPYDVGMRDLAATPITPTTPREMV</sequence>
<feature type="transmembrane region" description="Helical" evidence="7">
    <location>
        <begin position="27"/>
        <end position="53"/>
    </location>
</feature>
<protein>
    <recommendedName>
        <fullName evidence="8">Rhodopsin domain-containing protein</fullName>
    </recommendedName>
</protein>
<feature type="domain" description="Rhodopsin" evidence="8">
    <location>
        <begin position="38"/>
        <end position="253"/>
    </location>
</feature>
<gene>
    <name evidence="9" type="ORF">MKZ38_008975</name>
</gene>
<dbReference type="Pfam" id="PF20684">
    <property type="entry name" value="Fung_rhodopsin"/>
    <property type="match status" value="1"/>
</dbReference>
<feature type="region of interest" description="Disordered" evidence="6">
    <location>
        <begin position="258"/>
        <end position="296"/>
    </location>
</feature>
<keyword evidence="10" id="KW-1185">Reference proteome</keyword>
<dbReference type="InterPro" id="IPR049326">
    <property type="entry name" value="Rhodopsin_dom_fungi"/>
</dbReference>
<evidence type="ECO:0000256" key="1">
    <source>
        <dbReference type="ARBA" id="ARBA00004141"/>
    </source>
</evidence>
<feature type="transmembrane region" description="Helical" evidence="7">
    <location>
        <begin position="153"/>
        <end position="180"/>
    </location>
</feature>
<evidence type="ECO:0000256" key="2">
    <source>
        <dbReference type="ARBA" id="ARBA00022692"/>
    </source>
</evidence>
<comment type="caution">
    <text evidence="9">The sequence shown here is derived from an EMBL/GenBank/DDBJ whole genome shotgun (WGS) entry which is preliminary data.</text>
</comment>
<evidence type="ECO:0000259" key="8">
    <source>
        <dbReference type="Pfam" id="PF20684"/>
    </source>
</evidence>
<feature type="transmembrane region" description="Helical" evidence="7">
    <location>
        <begin position="110"/>
        <end position="133"/>
    </location>
</feature>
<reference evidence="9" key="1">
    <citation type="submission" date="2022-07" db="EMBL/GenBank/DDBJ databases">
        <title>Draft genome sequence of Zalerion maritima ATCC 34329, a (micro)plastics degrading marine fungus.</title>
        <authorList>
            <person name="Paco A."/>
            <person name="Goncalves M.F.M."/>
            <person name="Rocha-Santos T.A.P."/>
            <person name="Alves A."/>
        </authorList>
    </citation>
    <scope>NUCLEOTIDE SEQUENCE</scope>
    <source>
        <strain evidence="9">ATCC 34329</strain>
    </source>
</reference>
<feature type="transmembrane region" description="Helical" evidence="7">
    <location>
        <begin position="230"/>
        <end position="253"/>
    </location>
</feature>
<comment type="subcellular location">
    <subcellularLocation>
        <location evidence="1">Membrane</location>
        <topology evidence="1">Multi-pass membrane protein</topology>
    </subcellularLocation>
</comment>
<dbReference type="GO" id="GO:0016020">
    <property type="term" value="C:membrane"/>
    <property type="evidence" value="ECO:0007669"/>
    <property type="project" value="UniProtKB-SubCell"/>
</dbReference>
<dbReference type="PANTHER" id="PTHR33048:SF42">
    <property type="entry name" value="INTEGRAL MEMBRANE PROTEIN"/>
    <property type="match status" value="1"/>
</dbReference>
<evidence type="ECO:0000256" key="4">
    <source>
        <dbReference type="ARBA" id="ARBA00023136"/>
    </source>
</evidence>
<name>A0AAD5RVI0_9PEZI</name>
<evidence type="ECO:0000256" key="6">
    <source>
        <dbReference type="SAM" id="MobiDB-lite"/>
    </source>
</evidence>